<evidence type="ECO:0000256" key="1">
    <source>
        <dbReference type="ARBA" id="ARBA00004651"/>
    </source>
</evidence>
<dbReference type="GO" id="GO:0033214">
    <property type="term" value="P:siderophore-iron import into cell"/>
    <property type="evidence" value="ECO:0007669"/>
    <property type="project" value="TreeGrafter"/>
</dbReference>
<evidence type="ECO:0000256" key="8">
    <source>
        <dbReference type="SAM" id="Phobius"/>
    </source>
</evidence>
<dbReference type="FunFam" id="1.10.3470.10:FF:000001">
    <property type="entry name" value="Vitamin B12 ABC transporter permease BtuC"/>
    <property type="match status" value="1"/>
</dbReference>
<feature type="transmembrane region" description="Helical" evidence="8">
    <location>
        <begin position="113"/>
        <end position="134"/>
    </location>
</feature>
<feature type="transmembrane region" description="Helical" evidence="8">
    <location>
        <begin position="81"/>
        <end position="101"/>
    </location>
</feature>
<dbReference type="InterPro" id="IPR037294">
    <property type="entry name" value="ABC_BtuC-like"/>
</dbReference>
<accession>A0A1G7ZQ90</accession>
<feature type="transmembrane region" description="Helical" evidence="8">
    <location>
        <begin position="219"/>
        <end position="238"/>
    </location>
</feature>
<evidence type="ECO:0000256" key="7">
    <source>
        <dbReference type="ARBA" id="ARBA00023136"/>
    </source>
</evidence>
<feature type="transmembrane region" description="Helical" evidence="8">
    <location>
        <begin position="140"/>
        <end position="159"/>
    </location>
</feature>
<dbReference type="CDD" id="cd06550">
    <property type="entry name" value="TM_ABC_iron-siderophores_like"/>
    <property type="match status" value="1"/>
</dbReference>
<feature type="transmembrane region" description="Helical" evidence="8">
    <location>
        <begin position="301"/>
        <end position="319"/>
    </location>
</feature>
<dbReference type="Pfam" id="PF01032">
    <property type="entry name" value="FecCD"/>
    <property type="match status" value="1"/>
</dbReference>
<evidence type="ECO:0000256" key="5">
    <source>
        <dbReference type="ARBA" id="ARBA00022692"/>
    </source>
</evidence>
<evidence type="ECO:0000256" key="2">
    <source>
        <dbReference type="ARBA" id="ARBA00007935"/>
    </source>
</evidence>
<evidence type="ECO:0000256" key="6">
    <source>
        <dbReference type="ARBA" id="ARBA00022989"/>
    </source>
</evidence>
<dbReference type="STRING" id="504805.SAMN05421505_111149"/>
<sequence length="355" mass="36770">MTDSMTVVRTEDPEGKTPPRRAVVRTAGRAAGLLVALGVLLLLSAFSVAYGSMEMSPGTVISAFLGSDGSYESLIVTSMRVPRTLIGILVGAALGASGALMQTLTRNPLADPGLLGVNAGAATAVVFAVAFLDLTSLTAYVWFSFAGALAVSVLVYAVSSVGRGGATPVRLALAGTAIGVVLTSIIQAVLMLEPIAFERYRFWAVGALAGRDLSVVREVLPFIGIGLLVALLLTPSLNAMALGDDTARSLGIRVGRTRLLSAVAITLLCGGATAAAGPIGFIGLTVPHMVRFFTGPDQRWLMPYSMVVAPILLLAADVAGRGIARPSELEVGIVMACVGAPVFMWLVRKHRIVKL</sequence>
<dbReference type="GO" id="GO:0022857">
    <property type="term" value="F:transmembrane transporter activity"/>
    <property type="evidence" value="ECO:0007669"/>
    <property type="project" value="InterPro"/>
</dbReference>
<evidence type="ECO:0000256" key="3">
    <source>
        <dbReference type="ARBA" id="ARBA00022448"/>
    </source>
</evidence>
<keyword evidence="10" id="KW-1185">Reference proteome</keyword>
<dbReference type="GO" id="GO:0005886">
    <property type="term" value="C:plasma membrane"/>
    <property type="evidence" value="ECO:0007669"/>
    <property type="project" value="UniProtKB-SubCell"/>
</dbReference>
<dbReference type="Proteomes" id="UP000198923">
    <property type="component" value="Unassembled WGS sequence"/>
</dbReference>
<evidence type="ECO:0000313" key="10">
    <source>
        <dbReference type="Proteomes" id="UP000198923"/>
    </source>
</evidence>
<dbReference type="InterPro" id="IPR000522">
    <property type="entry name" value="ABC_transptr_permease_BtuC"/>
</dbReference>
<feature type="transmembrane region" description="Helical" evidence="8">
    <location>
        <begin position="30"/>
        <end position="50"/>
    </location>
</feature>
<reference evidence="9 10" key="1">
    <citation type="submission" date="2016-10" db="EMBL/GenBank/DDBJ databases">
        <authorList>
            <person name="de Groot N.N."/>
        </authorList>
    </citation>
    <scope>NUCLEOTIDE SEQUENCE [LARGE SCALE GENOMIC DNA]</scope>
    <source>
        <strain evidence="9 10">CPCC 201354</strain>
    </source>
</reference>
<gene>
    <name evidence="9" type="ORF">SAMN05421505_111149</name>
</gene>
<dbReference type="RefSeq" id="WP_245691068.1">
    <property type="nucleotide sequence ID" value="NZ_FNCN01000011.1"/>
</dbReference>
<feature type="transmembrane region" description="Helical" evidence="8">
    <location>
        <begin position="331"/>
        <end position="347"/>
    </location>
</feature>
<keyword evidence="7 8" id="KW-0472">Membrane</keyword>
<dbReference type="AlphaFoldDB" id="A0A1G7ZQ90"/>
<dbReference type="PANTHER" id="PTHR30472:SF1">
    <property type="entry name" value="FE(3+) DICITRATE TRANSPORT SYSTEM PERMEASE PROTEIN FECC-RELATED"/>
    <property type="match status" value="1"/>
</dbReference>
<feature type="transmembrane region" description="Helical" evidence="8">
    <location>
        <begin position="171"/>
        <end position="192"/>
    </location>
</feature>
<protein>
    <submittedName>
        <fullName evidence="9">Iron complex transport system permease protein</fullName>
    </submittedName>
</protein>
<keyword evidence="3" id="KW-0813">Transport</keyword>
<evidence type="ECO:0000256" key="4">
    <source>
        <dbReference type="ARBA" id="ARBA00022475"/>
    </source>
</evidence>
<dbReference type="PANTHER" id="PTHR30472">
    <property type="entry name" value="FERRIC ENTEROBACTIN TRANSPORT SYSTEM PERMEASE PROTEIN"/>
    <property type="match status" value="1"/>
</dbReference>
<keyword evidence="4" id="KW-1003">Cell membrane</keyword>
<keyword evidence="5 8" id="KW-0812">Transmembrane</keyword>
<evidence type="ECO:0000313" key="9">
    <source>
        <dbReference type="EMBL" id="SDH10717.1"/>
    </source>
</evidence>
<dbReference type="SUPFAM" id="SSF81345">
    <property type="entry name" value="ABC transporter involved in vitamin B12 uptake, BtuC"/>
    <property type="match status" value="1"/>
</dbReference>
<dbReference type="EMBL" id="FNCN01000011">
    <property type="protein sequence ID" value="SDH10717.1"/>
    <property type="molecule type" value="Genomic_DNA"/>
</dbReference>
<keyword evidence="6 8" id="KW-1133">Transmembrane helix</keyword>
<comment type="similarity">
    <text evidence="2">Belongs to the binding-protein-dependent transport system permease family. FecCD subfamily.</text>
</comment>
<dbReference type="Gene3D" id="1.10.3470.10">
    <property type="entry name" value="ABC transporter involved in vitamin B12 uptake, BtuC"/>
    <property type="match status" value="1"/>
</dbReference>
<feature type="transmembrane region" description="Helical" evidence="8">
    <location>
        <begin position="259"/>
        <end position="281"/>
    </location>
</feature>
<name>A0A1G7ZQ90_9ACTN</name>
<proteinExistence type="inferred from homology"/>
<organism evidence="9 10">
    <name type="scientific">Sinosporangium album</name>
    <dbReference type="NCBI Taxonomy" id="504805"/>
    <lineage>
        <taxon>Bacteria</taxon>
        <taxon>Bacillati</taxon>
        <taxon>Actinomycetota</taxon>
        <taxon>Actinomycetes</taxon>
        <taxon>Streptosporangiales</taxon>
        <taxon>Streptosporangiaceae</taxon>
        <taxon>Sinosporangium</taxon>
    </lineage>
</organism>
<comment type="subcellular location">
    <subcellularLocation>
        <location evidence="1">Cell membrane</location>
        <topology evidence="1">Multi-pass membrane protein</topology>
    </subcellularLocation>
</comment>